<keyword evidence="10 20" id="KW-0326">Glycosidase</keyword>
<dbReference type="SUPFAM" id="SSF51445">
    <property type="entry name" value="(Trans)glycosidases"/>
    <property type="match status" value="1"/>
</dbReference>
<evidence type="ECO:0000256" key="3">
    <source>
        <dbReference type="ARBA" id="ARBA00006285"/>
    </source>
</evidence>
<dbReference type="EC" id="3.2.1.52" evidence="20"/>
<comment type="catalytic activity">
    <reaction evidence="14">
        <text>a ganglioside GM2 (d18:1(4E)) + H2O = a ganglioside GM3 (d18:1(4E)) + N-acetyl-beta-D-galactosamine</text>
        <dbReference type="Rhea" id="RHEA:47940"/>
        <dbReference type="ChEBI" id="CHEBI:15377"/>
        <dbReference type="ChEBI" id="CHEBI:28497"/>
        <dbReference type="ChEBI" id="CHEBI:60065"/>
        <dbReference type="ChEBI" id="CHEBI:71502"/>
    </reaction>
    <physiologicalReaction direction="left-to-right" evidence="14">
        <dbReference type="Rhea" id="RHEA:47941"/>
    </physiologicalReaction>
</comment>
<evidence type="ECO:0000256" key="6">
    <source>
        <dbReference type="ARBA" id="ARBA00023098"/>
    </source>
</evidence>
<dbReference type="GO" id="GO:0008375">
    <property type="term" value="F:acetylglucosaminyltransferase activity"/>
    <property type="evidence" value="ECO:0007669"/>
    <property type="project" value="Ensembl"/>
</dbReference>
<comment type="subcellular location">
    <subcellularLocation>
        <location evidence="13">Cytoplasmic vesicle</location>
        <location evidence="13">Secretory vesicle</location>
        <location evidence="13">Cortical granule</location>
    </subcellularLocation>
    <subcellularLocation>
        <location evidence="2">Lysosome</location>
    </subcellularLocation>
</comment>
<dbReference type="Pfam" id="PF00728">
    <property type="entry name" value="Glyco_hydro_20"/>
    <property type="match status" value="1"/>
</dbReference>
<evidence type="ECO:0000256" key="19">
    <source>
        <dbReference type="ARBA" id="ARBA00049464"/>
    </source>
</evidence>
<dbReference type="SUPFAM" id="SSF55545">
    <property type="entry name" value="beta-N-acetylhexosaminidase-like domain"/>
    <property type="match status" value="1"/>
</dbReference>
<comment type="catalytic activity">
    <reaction evidence="19">
        <text>N-acetyl-beta-D-6-sulfogalactosaminyl-(1-&gt;4)-alpha-L-iduronyl-(1-&gt;3)-N-acetyl-D-6-sulfogalactosamine + H2O = alpha-L-iduronyl-(1-&gt;3)-N-acetyl-D-6-sulfogalactosamine + N-acetyl-D-6-sulfogalactosamine</text>
        <dbReference type="Rhea" id="RHEA:64384"/>
        <dbReference type="ChEBI" id="CHEBI:15377"/>
        <dbReference type="ChEBI" id="CHEBI:152567"/>
        <dbReference type="ChEBI" id="CHEBI:152568"/>
        <dbReference type="ChEBI" id="CHEBI:153064"/>
    </reaction>
    <physiologicalReaction direction="left-to-right" evidence="19">
        <dbReference type="Rhea" id="RHEA:64385"/>
    </physiologicalReaction>
</comment>
<dbReference type="GO" id="GO:0001501">
    <property type="term" value="P:skeletal system development"/>
    <property type="evidence" value="ECO:0007669"/>
    <property type="project" value="Ensembl"/>
</dbReference>
<evidence type="ECO:0000256" key="8">
    <source>
        <dbReference type="ARBA" id="ARBA00023180"/>
    </source>
</evidence>
<comment type="subunit">
    <text evidence="17">There are 3 forms of beta-hexosaminidase: hexosaminidase A is a heterodimer composed of one subunit alpha and one subunit beta (chain A and B); hexosaminidase B is a homodimer of two beta subunits (two chains A and B); hexosaminidase S is a homodimer of two alpha subunits. The composition of the dimer (isozyme A versus isozyme S) has a significant effect on the substrate specificity of the alpha subunit active site.</text>
</comment>
<dbReference type="GO" id="GO:0007605">
    <property type="term" value="P:sensory perception of sound"/>
    <property type="evidence" value="ECO:0007669"/>
    <property type="project" value="Ensembl"/>
</dbReference>
<comment type="catalytic activity">
    <reaction evidence="18">
        <text>N-acetyl-beta-D-galactosaminyl-(1-&gt;4)-beta-D-3-sulfogalactosyl-(1-&gt;4)-beta-D-glucosyl-(1&lt;-&gt;1')-ceramide + H2O = a beta-D-3-sulfogalactosyl-(1-&gt;4)-beta-D-glucosyl-(1&lt;-&gt;1')-ceramide + N-acetyl-beta-D-galactosamine</text>
        <dbReference type="Rhea" id="RHEA:48276"/>
        <dbReference type="ChEBI" id="CHEBI:15377"/>
        <dbReference type="ChEBI" id="CHEBI:28497"/>
        <dbReference type="ChEBI" id="CHEBI:90163"/>
        <dbReference type="ChEBI" id="CHEBI:90164"/>
    </reaction>
    <physiologicalReaction direction="left-to-right" evidence="18">
        <dbReference type="Rhea" id="RHEA:48277"/>
    </physiologicalReaction>
</comment>
<dbReference type="GO" id="GO:0001669">
    <property type="term" value="C:acrosomal vesicle"/>
    <property type="evidence" value="ECO:0007669"/>
    <property type="project" value="Ensembl"/>
</dbReference>
<evidence type="ECO:0000256" key="15">
    <source>
        <dbReference type="ARBA" id="ARBA00043827"/>
    </source>
</evidence>
<dbReference type="GO" id="GO:0042582">
    <property type="term" value="C:azurophil granule"/>
    <property type="evidence" value="ECO:0007669"/>
    <property type="project" value="Ensembl"/>
</dbReference>
<evidence type="ECO:0000256" key="14">
    <source>
        <dbReference type="ARBA" id="ARBA00043767"/>
    </source>
</evidence>
<keyword evidence="26" id="KW-1185">Reference proteome</keyword>
<keyword evidence="6" id="KW-0443">Lipid metabolism</keyword>
<evidence type="ECO:0000256" key="1">
    <source>
        <dbReference type="ARBA" id="ARBA00001231"/>
    </source>
</evidence>
<dbReference type="InterPro" id="IPR015883">
    <property type="entry name" value="Glyco_hydro_20_cat"/>
</dbReference>
<evidence type="ECO:0000256" key="5">
    <source>
        <dbReference type="ARBA" id="ARBA00022801"/>
    </source>
</evidence>
<dbReference type="InterPro" id="IPR017853">
    <property type="entry name" value="GH"/>
</dbReference>
<dbReference type="AlphaFoldDB" id="A0A8C6VJX5"/>
<dbReference type="GO" id="GO:0030209">
    <property type="term" value="P:dermatan sulfate proteoglycan catabolic process"/>
    <property type="evidence" value="ECO:0007669"/>
    <property type="project" value="Ensembl"/>
</dbReference>
<dbReference type="GO" id="GO:0008049">
    <property type="term" value="P:male courtship behavior"/>
    <property type="evidence" value="ECO:0007669"/>
    <property type="project" value="Ensembl"/>
</dbReference>
<keyword evidence="8" id="KW-0325">Glycoprotein</keyword>
<dbReference type="GO" id="GO:0050885">
    <property type="term" value="P:neuromuscular process controlling balance"/>
    <property type="evidence" value="ECO:0007669"/>
    <property type="project" value="Ensembl"/>
</dbReference>
<dbReference type="CDD" id="cd06562">
    <property type="entry name" value="GH20_HexA_HexB-like"/>
    <property type="match status" value="1"/>
</dbReference>
<dbReference type="GO" id="GO:0008654">
    <property type="term" value="P:phospholipid biosynthetic process"/>
    <property type="evidence" value="ECO:0007669"/>
    <property type="project" value="Ensembl"/>
</dbReference>
<feature type="domain" description="Beta-hexosaminidase eukaryotic type N-terminal" evidence="24">
    <location>
        <begin position="88"/>
        <end position="202"/>
    </location>
</feature>
<dbReference type="Pfam" id="PF14845">
    <property type="entry name" value="Glycohydro_20b2"/>
    <property type="match status" value="1"/>
</dbReference>
<protein>
    <recommendedName>
        <fullName evidence="20">Beta-hexosaminidase</fullName>
        <ecNumber evidence="20">3.2.1.52</ecNumber>
    </recommendedName>
</protein>
<dbReference type="GO" id="GO:0045944">
    <property type="term" value="P:positive regulation of transcription by RNA polymerase II"/>
    <property type="evidence" value="ECO:0007669"/>
    <property type="project" value="Ensembl"/>
</dbReference>
<dbReference type="Ensembl" id="ENSNNAT00000005352.1">
    <property type="protein sequence ID" value="ENSNNAP00000005126.1"/>
    <property type="gene ID" value="ENSNNAG00000003401.1"/>
</dbReference>
<dbReference type="PRINTS" id="PR00738">
    <property type="entry name" value="GLHYDRLASE20"/>
</dbReference>
<dbReference type="GO" id="GO:0007040">
    <property type="term" value="P:lysosome organization"/>
    <property type="evidence" value="ECO:0007669"/>
    <property type="project" value="Ensembl"/>
</dbReference>
<dbReference type="PIRSF" id="PIRSF001093">
    <property type="entry name" value="B-hxosamndse_ab_euk"/>
    <property type="match status" value="1"/>
</dbReference>
<reference evidence="25" key="1">
    <citation type="submission" date="2025-08" db="UniProtKB">
        <authorList>
            <consortium name="Ensembl"/>
        </authorList>
    </citation>
    <scope>IDENTIFICATION</scope>
</reference>
<sequence>MKKAGLGAAREDLPLDRSGTATRRVRSSVSAAELTGGVMGSMELLGLFLAVSGLVAASSRYPRWAAGPQELLLLSPGTPPDSSPFGSLWPLPQSLRVSPERFRLVPDQFQIVHGPGSSAGPDCSLLQDAFRRYYEYIFEYSKWQNRDEKKFLCETELSLLQVIITSKDSECDKFPSITSDEAYHLQVSKPTSVLKADKVWGYFVNESVISDFPRFAHRGILLDTSRHFLPLKVILTNLDAMAFNKFNVLHWHIVDDPSFPYESTTFPELSGAYIPNLVYTPKDVHNVIEYARLRGIRVIPEFDTPGHAQSWRKDILTPCYSGKHPSGSYGPINPILNATYDFMMKLFEEVGTVFPDDYIHLGGDEVDFSCWNSNPNVTEFMKKKGFGYWHFKLQSYYVEKILDIVSSLNKKSIVWQEVFDDRAKLQPDTVVEVWKNFLYQLELARITKQGHQAILAAPWYLNVISYGEDWKRYYGVEPLDFIGRKSQKKLVLGGEACLWGEYVDATNLIPRLWPRASAVGERLWSSKNVTDISDASKRLSQHRCRMLKAGYGSIKLHKICRDMEMYK</sequence>
<dbReference type="GO" id="GO:0030214">
    <property type="term" value="P:hyaluronan catabolic process"/>
    <property type="evidence" value="ECO:0007669"/>
    <property type="project" value="Ensembl"/>
</dbReference>
<dbReference type="GO" id="GO:0006874">
    <property type="term" value="P:intracellular calcium ion homeostasis"/>
    <property type="evidence" value="ECO:0007669"/>
    <property type="project" value="Ensembl"/>
</dbReference>
<dbReference type="GO" id="GO:0007626">
    <property type="term" value="P:locomotory behavior"/>
    <property type="evidence" value="ECO:0007669"/>
    <property type="project" value="Ensembl"/>
</dbReference>
<dbReference type="GO" id="GO:0016020">
    <property type="term" value="C:membrane"/>
    <property type="evidence" value="ECO:0007669"/>
    <property type="project" value="Ensembl"/>
</dbReference>
<evidence type="ECO:0000256" key="22">
    <source>
        <dbReference type="SAM" id="MobiDB-lite"/>
    </source>
</evidence>
<feature type="region of interest" description="Disordered" evidence="22">
    <location>
        <begin position="1"/>
        <end position="21"/>
    </location>
</feature>
<dbReference type="OMA" id="HATDTQS"/>
<evidence type="ECO:0000256" key="21">
    <source>
        <dbReference type="PIRSR" id="PIRSR001093-1"/>
    </source>
</evidence>
<evidence type="ECO:0000259" key="23">
    <source>
        <dbReference type="Pfam" id="PF00728"/>
    </source>
</evidence>
<evidence type="ECO:0000256" key="10">
    <source>
        <dbReference type="ARBA" id="ARBA00023295"/>
    </source>
</evidence>
<dbReference type="GO" id="GO:1905379">
    <property type="term" value="C:beta-N-acetylhexosaminidase complex"/>
    <property type="evidence" value="ECO:0007669"/>
    <property type="project" value="Ensembl"/>
</dbReference>
<dbReference type="FunFam" id="3.20.20.80:FF:000063">
    <property type="entry name" value="Beta-hexosaminidase"/>
    <property type="match status" value="1"/>
</dbReference>
<dbReference type="GO" id="GO:0060473">
    <property type="term" value="C:cortical granule"/>
    <property type="evidence" value="ECO:0007669"/>
    <property type="project" value="UniProtKB-SubCell"/>
</dbReference>
<dbReference type="InterPro" id="IPR029019">
    <property type="entry name" value="HEX_eukaryotic_N"/>
</dbReference>
<dbReference type="GO" id="GO:0009313">
    <property type="term" value="P:oligosaccharide catabolic process"/>
    <property type="evidence" value="ECO:0007669"/>
    <property type="project" value="Ensembl"/>
</dbReference>
<comment type="similarity">
    <text evidence="3 20">Belongs to the glycosyl hydrolase 20 family.</text>
</comment>
<dbReference type="GO" id="GO:0005615">
    <property type="term" value="C:extracellular space"/>
    <property type="evidence" value="ECO:0007669"/>
    <property type="project" value="Ensembl"/>
</dbReference>
<keyword evidence="11" id="KW-0968">Cytoplasmic vesicle</keyword>
<dbReference type="GO" id="GO:0070050">
    <property type="term" value="P:neuron cellular homeostasis"/>
    <property type="evidence" value="ECO:0007669"/>
    <property type="project" value="Ensembl"/>
</dbReference>
<dbReference type="GO" id="GO:0007341">
    <property type="term" value="P:penetration of zona pellucida"/>
    <property type="evidence" value="ECO:0007669"/>
    <property type="project" value="Ensembl"/>
</dbReference>
<dbReference type="GO" id="GO:0043615">
    <property type="term" value="P:astrocyte cell migration"/>
    <property type="evidence" value="ECO:0007669"/>
    <property type="project" value="Ensembl"/>
</dbReference>
<keyword evidence="9" id="KW-0458">Lysosome</keyword>
<dbReference type="InterPro" id="IPR025705">
    <property type="entry name" value="Beta_hexosaminidase_sua/sub"/>
</dbReference>
<evidence type="ECO:0000256" key="17">
    <source>
        <dbReference type="ARBA" id="ARBA00046959"/>
    </source>
</evidence>
<dbReference type="GO" id="GO:0019915">
    <property type="term" value="P:lipid storage"/>
    <property type="evidence" value="ECO:0007669"/>
    <property type="project" value="Ensembl"/>
</dbReference>
<evidence type="ECO:0000313" key="25">
    <source>
        <dbReference type="Ensembl" id="ENSNNAP00000005126.1"/>
    </source>
</evidence>
<feature type="active site" description="Proton donor" evidence="21">
    <location>
        <position position="365"/>
    </location>
</feature>
<accession>A0A8C6VJX5</accession>
<dbReference type="PANTHER" id="PTHR22600:SF38">
    <property type="entry name" value="BETA-HEXOSAMINIDASE SUBUNIT BETA"/>
    <property type="match status" value="1"/>
</dbReference>
<evidence type="ECO:0000256" key="7">
    <source>
        <dbReference type="ARBA" id="ARBA00023157"/>
    </source>
</evidence>
<dbReference type="GO" id="GO:0030207">
    <property type="term" value="P:chondroitin sulfate proteoglycan catabolic process"/>
    <property type="evidence" value="ECO:0007669"/>
    <property type="project" value="Ensembl"/>
</dbReference>
<comment type="catalytic activity">
    <reaction evidence="1 20">
        <text>Hydrolysis of terminal non-reducing N-acetyl-D-hexosamine residues in N-acetyl-beta-D-hexosaminides.</text>
        <dbReference type="EC" id="3.2.1.52"/>
    </reaction>
</comment>
<name>A0A8C6VJX5_NAJNA</name>
<dbReference type="GO" id="GO:0042552">
    <property type="term" value="P:myelination"/>
    <property type="evidence" value="ECO:0007669"/>
    <property type="project" value="Ensembl"/>
</dbReference>
<evidence type="ECO:0000256" key="4">
    <source>
        <dbReference type="ARBA" id="ARBA00022729"/>
    </source>
</evidence>
<dbReference type="OrthoDB" id="428480at2759"/>
<organism evidence="25 26">
    <name type="scientific">Naja naja</name>
    <name type="common">Indian cobra</name>
    <dbReference type="NCBI Taxonomy" id="35670"/>
    <lineage>
        <taxon>Eukaryota</taxon>
        <taxon>Metazoa</taxon>
        <taxon>Chordata</taxon>
        <taxon>Craniata</taxon>
        <taxon>Vertebrata</taxon>
        <taxon>Euteleostomi</taxon>
        <taxon>Lepidosauria</taxon>
        <taxon>Squamata</taxon>
        <taxon>Bifurcata</taxon>
        <taxon>Unidentata</taxon>
        <taxon>Episquamata</taxon>
        <taxon>Toxicofera</taxon>
        <taxon>Serpentes</taxon>
        <taxon>Colubroidea</taxon>
        <taxon>Elapidae</taxon>
        <taxon>Elapinae</taxon>
        <taxon>Naja</taxon>
    </lineage>
</organism>
<keyword evidence="5 20" id="KW-0378">Hydrolase</keyword>
<evidence type="ECO:0000256" key="20">
    <source>
        <dbReference type="PIRNR" id="PIRNR001093"/>
    </source>
</evidence>
<keyword evidence="7" id="KW-1015">Disulfide bond</keyword>
<evidence type="ECO:0000256" key="2">
    <source>
        <dbReference type="ARBA" id="ARBA00004371"/>
    </source>
</evidence>
<dbReference type="Gene3D" id="3.20.20.80">
    <property type="entry name" value="Glycosidases"/>
    <property type="match status" value="1"/>
</dbReference>
<evidence type="ECO:0000256" key="13">
    <source>
        <dbReference type="ARBA" id="ARBA00037865"/>
    </source>
</evidence>
<reference evidence="25" key="2">
    <citation type="submission" date="2025-09" db="UniProtKB">
        <authorList>
            <consortium name="Ensembl"/>
        </authorList>
    </citation>
    <scope>IDENTIFICATION</scope>
</reference>
<keyword evidence="4" id="KW-0732">Signal</keyword>
<dbReference type="PANTHER" id="PTHR22600">
    <property type="entry name" value="BETA-HEXOSAMINIDASE"/>
    <property type="match status" value="1"/>
</dbReference>
<evidence type="ECO:0000256" key="18">
    <source>
        <dbReference type="ARBA" id="ARBA00047301"/>
    </source>
</evidence>
<dbReference type="GeneTree" id="ENSGT00390000008107"/>
<comment type="function">
    <text evidence="16">Hydrolyzes the non-reducing end N-acetyl-D-hexosamine and/or sulfated N-acetyl-D-hexosamine of glycoconjugates, such as the oligosaccharide moieties from proteins and neutral glycolipids, or from certain mucopolysaccharides. The isozyme B does not hydrolyze each of these substrates, however hydrolyzes efficiently neutral oligosaccharide. Only the isozyme A is responsible for the degradation of GM2 gangliosides in the presence of GM2A. During fertilization is responsible, at least in part, for the zona block to polyspermy. Present in the cortical granules of non-activated oocytes, is exocytosed during the cortical reaction in response to oocyte activation and inactivates the sperm galactosyltransferase-binding site, accounting for the block in sperm binding to the zona pellucida.</text>
</comment>
<evidence type="ECO:0000256" key="12">
    <source>
        <dbReference type="ARBA" id="ARBA00023505"/>
    </source>
</evidence>
<evidence type="ECO:0000256" key="9">
    <source>
        <dbReference type="ARBA" id="ARBA00023228"/>
    </source>
</evidence>
<dbReference type="GO" id="GO:0006689">
    <property type="term" value="P:ganglioside catabolic process"/>
    <property type="evidence" value="ECO:0007669"/>
    <property type="project" value="Ensembl"/>
</dbReference>
<proteinExistence type="inferred from homology"/>
<evidence type="ECO:0000256" key="11">
    <source>
        <dbReference type="ARBA" id="ARBA00023329"/>
    </source>
</evidence>
<dbReference type="GO" id="GO:0004563">
    <property type="term" value="F:beta-N-acetylhexosaminidase activity"/>
    <property type="evidence" value="ECO:0007669"/>
    <property type="project" value="UniProtKB-EC"/>
</dbReference>
<dbReference type="Proteomes" id="UP000694559">
    <property type="component" value="Unplaced"/>
</dbReference>
<comment type="catalytic activity">
    <reaction evidence="12">
        <text>beta-D-GalNAc-(1-&gt;4)-alpha-L-IdoA-(1-&gt;3)-beta-D-GalNAc-4-sulfate-(1-&gt;4)-alpha-L-IdoA-(1-&gt;3)-D-GalNAc-4-sulfate + H2O = alpha-L-IdoA-(1-&gt;3)-beta-D-GalNAc-4-sulfate-(1-&gt;4)-alpha-L-IdoA-(1-&gt;3)-D-GalNAc-4-sulfate + N-acetyl-D-galactosamine</text>
        <dbReference type="Rhea" id="RHEA:64372"/>
        <dbReference type="ChEBI" id="CHEBI:15377"/>
        <dbReference type="ChEBI" id="CHEBI:28037"/>
        <dbReference type="ChEBI" id="CHEBI:152565"/>
        <dbReference type="ChEBI" id="CHEBI:152566"/>
    </reaction>
    <physiologicalReaction direction="left-to-right" evidence="12">
        <dbReference type="Rhea" id="RHEA:64373"/>
    </physiologicalReaction>
</comment>
<dbReference type="GO" id="GO:0008360">
    <property type="term" value="P:regulation of cell shape"/>
    <property type="evidence" value="ECO:0007669"/>
    <property type="project" value="Ensembl"/>
</dbReference>
<evidence type="ECO:0000259" key="24">
    <source>
        <dbReference type="Pfam" id="PF14845"/>
    </source>
</evidence>
<evidence type="ECO:0000256" key="16">
    <source>
        <dbReference type="ARBA" id="ARBA00045511"/>
    </source>
</evidence>
<evidence type="ECO:0000313" key="26">
    <source>
        <dbReference type="Proteomes" id="UP000694559"/>
    </source>
</evidence>
<feature type="domain" description="Glycoside hydrolase family 20 catalytic" evidence="23">
    <location>
        <begin position="215"/>
        <end position="526"/>
    </location>
</feature>
<comment type="catalytic activity">
    <reaction evidence="15">
        <text>a ganglioside GM2 + H2O = a ganglioside GM3 + N-acetyl-beta-D-galactosamine</text>
        <dbReference type="Rhea" id="RHEA:47968"/>
        <dbReference type="ChEBI" id="CHEBI:15377"/>
        <dbReference type="ChEBI" id="CHEBI:28497"/>
        <dbReference type="ChEBI" id="CHEBI:79210"/>
        <dbReference type="ChEBI" id="CHEBI:79218"/>
    </reaction>
    <physiologicalReaction direction="left-to-right" evidence="15">
        <dbReference type="Rhea" id="RHEA:47969"/>
    </physiologicalReaction>
</comment>
<dbReference type="InterPro" id="IPR029018">
    <property type="entry name" value="Hex-like_dom2"/>
</dbReference>
<dbReference type="Gene3D" id="3.30.379.10">
    <property type="entry name" value="Chitobiase/beta-hexosaminidase domain 2-like"/>
    <property type="match status" value="1"/>
</dbReference>
<dbReference type="GO" id="GO:0048477">
    <property type="term" value="P:oogenesis"/>
    <property type="evidence" value="ECO:0007669"/>
    <property type="project" value="Ensembl"/>
</dbReference>
<gene>
    <name evidence="25" type="primary">HEXB</name>
</gene>
<dbReference type="GO" id="GO:0042802">
    <property type="term" value="F:identical protein binding"/>
    <property type="evidence" value="ECO:0007669"/>
    <property type="project" value="Ensembl"/>
</dbReference>